<dbReference type="AlphaFoldDB" id="A0A151GH02"/>
<dbReference type="PANTHER" id="PTHR43086">
    <property type="entry name" value="VERY-LONG-CHAIN 3-OXOOACYL-COA REDUCTASE"/>
    <property type="match status" value="1"/>
</dbReference>
<keyword evidence="1" id="KW-0521">NADP</keyword>
<dbReference type="SUPFAM" id="SSF51735">
    <property type="entry name" value="NAD(P)-binding Rossmann-fold domains"/>
    <property type="match status" value="1"/>
</dbReference>
<dbReference type="GeneID" id="63716026"/>
<dbReference type="PRINTS" id="PR00081">
    <property type="entry name" value="GDHRDH"/>
</dbReference>
<gene>
    <name evidence="3" type="ORF">DCS_03383</name>
</gene>
<dbReference type="GO" id="GO:0005783">
    <property type="term" value="C:endoplasmic reticulum"/>
    <property type="evidence" value="ECO:0007669"/>
    <property type="project" value="TreeGrafter"/>
</dbReference>
<comment type="caution">
    <text evidence="3">The sequence shown here is derived from an EMBL/GenBank/DDBJ whole genome shotgun (WGS) entry which is preliminary data.</text>
</comment>
<keyword evidence="4" id="KW-1185">Reference proteome</keyword>
<dbReference type="InterPro" id="IPR002347">
    <property type="entry name" value="SDR_fam"/>
</dbReference>
<dbReference type="Gene3D" id="3.40.50.720">
    <property type="entry name" value="NAD(P)-binding Rossmann-like Domain"/>
    <property type="match status" value="1"/>
</dbReference>
<dbReference type="STRING" id="98403.A0A151GH02"/>
<sequence length="329" mass="35547">MLGSLLLPLAVVGTATVAYLSYAVVDFLALHFLLPSRPLEAYKRRGPGPTYALVTGGSAGIGLGVAQELLRQGFAVVLLAHLEEELVETKQMLRRLVPGAEVRTVVVDARTATAAELDDVVRSLEGLDVSMLVNNVGGCAVALPPLRPVSTYSTSDVDVVVDQNARFMARLTALMLPLLSRRRRGDADERSLILNMSSAGGVGVPYLAVYGATKAFNLAFSRGVARELDASPSTSHVDCLAIVPGDVLSQGNSKGVSSLAPRWDDYGRCLVGTVDGAIRRGMRDLSPYWLHDLEQRILPWLDEGTRTREVTKAMEVKKRAWDAHLDKTR</sequence>
<proteinExistence type="predicted"/>
<evidence type="ECO:0000313" key="3">
    <source>
        <dbReference type="EMBL" id="KYK56383.1"/>
    </source>
</evidence>
<dbReference type="Proteomes" id="UP000076580">
    <property type="component" value="Chromosome 02"/>
</dbReference>
<dbReference type="RefSeq" id="XP_040655735.1">
    <property type="nucleotide sequence ID" value="XM_040800702.1"/>
</dbReference>
<evidence type="ECO:0000256" key="2">
    <source>
        <dbReference type="ARBA" id="ARBA00023002"/>
    </source>
</evidence>
<dbReference type="InterPro" id="IPR036291">
    <property type="entry name" value="NAD(P)-bd_dom_sf"/>
</dbReference>
<evidence type="ECO:0000256" key="1">
    <source>
        <dbReference type="ARBA" id="ARBA00022857"/>
    </source>
</evidence>
<dbReference type="InParanoid" id="A0A151GH02"/>
<organism evidence="3 4">
    <name type="scientific">Drechmeria coniospora</name>
    <name type="common">Nematophagous fungus</name>
    <name type="synonym">Meria coniospora</name>
    <dbReference type="NCBI Taxonomy" id="98403"/>
    <lineage>
        <taxon>Eukaryota</taxon>
        <taxon>Fungi</taxon>
        <taxon>Dikarya</taxon>
        <taxon>Ascomycota</taxon>
        <taxon>Pezizomycotina</taxon>
        <taxon>Sordariomycetes</taxon>
        <taxon>Hypocreomycetidae</taxon>
        <taxon>Hypocreales</taxon>
        <taxon>Ophiocordycipitaceae</taxon>
        <taxon>Drechmeria</taxon>
    </lineage>
</organism>
<dbReference type="GO" id="GO:0030497">
    <property type="term" value="P:fatty acid elongation"/>
    <property type="evidence" value="ECO:0007669"/>
    <property type="project" value="TreeGrafter"/>
</dbReference>
<reference evidence="3 4" key="1">
    <citation type="journal article" date="2016" name="Sci. Rep.">
        <title>Insights into Adaptations to a Near-Obligate Nematode Endoparasitic Lifestyle from the Finished Genome of Drechmeria coniospora.</title>
        <authorList>
            <person name="Zhang L."/>
            <person name="Zhou Z."/>
            <person name="Guo Q."/>
            <person name="Fokkens L."/>
            <person name="Miskei M."/>
            <person name="Pocsi I."/>
            <person name="Zhang W."/>
            <person name="Chen M."/>
            <person name="Wang L."/>
            <person name="Sun Y."/>
            <person name="Donzelli B.G."/>
            <person name="Gibson D.M."/>
            <person name="Nelson D.R."/>
            <person name="Luo J.G."/>
            <person name="Rep M."/>
            <person name="Liu H."/>
            <person name="Yang S."/>
            <person name="Wang J."/>
            <person name="Krasnoff S.B."/>
            <person name="Xu Y."/>
            <person name="Molnar I."/>
            <person name="Lin M."/>
        </authorList>
    </citation>
    <scope>NUCLEOTIDE SEQUENCE [LARGE SCALE GENOMIC DNA]</scope>
    <source>
        <strain evidence="3 4">ARSEF 6962</strain>
    </source>
</reference>
<dbReference type="PANTHER" id="PTHR43086:SF2">
    <property type="entry name" value="HYDROXYSTEROID DEHYDROGENASE-LIKE PROTEIN 1"/>
    <property type="match status" value="1"/>
</dbReference>
<dbReference type="EMBL" id="LAYC01000002">
    <property type="protein sequence ID" value="KYK56383.1"/>
    <property type="molecule type" value="Genomic_DNA"/>
</dbReference>
<keyword evidence="2" id="KW-0560">Oxidoreductase</keyword>
<evidence type="ECO:0008006" key="5">
    <source>
        <dbReference type="Google" id="ProtNLM"/>
    </source>
</evidence>
<evidence type="ECO:0000313" key="4">
    <source>
        <dbReference type="Proteomes" id="UP000076580"/>
    </source>
</evidence>
<dbReference type="Pfam" id="PF00106">
    <property type="entry name" value="adh_short"/>
    <property type="match status" value="1"/>
</dbReference>
<dbReference type="GO" id="GO:0016491">
    <property type="term" value="F:oxidoreductase activity"/>
    <property type="evidence" value="ECO:0007669"/>
    <property type="project" value="UniProtKB-KW"/>
</dbReference>
<protein>
    <recommendedName>
        <fullName evidence="5">3-ketoacyl-CoA reductase</fullName>
    </recommendedName>
</protein>
<name>A0A151GH02_DRECN</name>
<accession>A0A151GH02</accession>